<evidence type="ECO:0000256" key="8">
    <source>
        <dbReference type="ARBA" id="ARBA00023098"/>
    </source>
</evidence>
<name>A0AA39G8B1_MICHY</name>
<evidence type="ECO:0000313" key="11">
    <source>
        <dbReference type="EMBL" id="KAK0182930.1"/>
    </source>
</evidence>
<evidence type="ECO:0000256" key="6">
    <source>
        <dbReference type="ARBA" id="ARBA00022989"/>
    </source>
</evidence>
<keyword evidence="4 10" id="KW-0812">Transmembrane</keyword>
<evidence type="ECO:0000256" key="2">
    <source>
        <dbReference type="ARBA" id="ARBA00009187"/>
    </source>
</evidence>
<dbReference type="GO" id="GO:0032541">
    <property type="term" value="C:cortical endoplasmic reticulum"/>
    <property type="evidence" value="ECO:0007669"/>
    <property type="project" value="TreeGrafter"/>
</dbReference>
<dbReference type="PANTHER" id="PTHR14467:SF0">
    <property type="entry name" value="PROTEIN ARV1"/>
    <property type="match status" value="1"/>
</dbReference>
<dbReference type="GO" id="GO:0005794">
    <property type="term" value="C:Golgi apparatus"/>
    <property type="evidence" value="ECO:0007669"/>
    <property type="project" value="TreeGrafter"/>
</dbReference>
<feature type="transmembrane region" description="Helical" evidence="10">
    <location>
        <begin position="157"/>
        <end position="177"/>
    </location>
</feature>
<dbReference type="AlphaFoldDB" id="A0AA39G8B1"/>
<dbReference type="GO" id="GO:0005789">
    <property type="term" value="C:endoplasmic reticulum membrane"/>
    <property type="evidence" value="ECO:0007669"/>
    <property type="project" value="UniProtKB-SubCell"/>
</dbReference>
<reference evidence="11" key="2">
    <citation type="submission" date="2023-03" db="EMBL/GenBank/DDBJ databases">
        <authorList>
            <person name="Inwood S.N."/>
            <person name="Skelly J.G."/>
            <person name="Guhlin J."/>
            <person name="Harrop T.W.R."/>
            <person name="Goldson S.G."/>
            <person name="Dearden P.K."/>
        </authorList>
    </citation>
    <scope>NUCLEOTIDE SEQUENCE</scope>
    <source>
        <strain evidence="11">Lincoln</strain>
        <tissue evidence="11">Whole body</tissue>
    </source>
</reference>
<dbReference type="PANTHER" id="PTHR14467">
    <property type="entry name" value="ARV1"/>
    <property type="match status" value="1"/>
</dbReference>
<dbReference type="GO" id="GO:0006665">
    <property type="term" value="P:sphingolipid metabolic process"/>
    <property type="evidence" value="ECO:0007669"/>
    <property type="project" value="TreeGrafter"/>
</dbReference>
<dbReference type="EMBL" id="JAQQBR010000001">
    <property type="protein sequence ID" value="KAK0182930.1"/>
    <property type="molecule type" value="Genomic_DNA"/>
</dbReference>
<comment type="subcellular location">
    <subcellularLocation>
        <location evidence="1 10">Endoplasmic reticulum membrane</location>
        <topology evidence="1 10">Multi-pass membrane protein</topology>
    </subcellularLocation>
</comment>
<evidence type="ECO:0000256" key="7">
    <source>
        <dbReference type="ARBA" id="ARBA00023055"/>
    </source>
</evidence>
<keyword evidence="5 10" id="KW-0256">Endoplasmic reticulum</keyword>
<reference evidence="11" key="1">
    <citation type="journal article" date="2023" name="bioRxiv">
        <title>Scaffold-level genome assemblies of two parasitoid biocontrol wasps reveal the parthenogenesis mechanism and an associated novel virus.</title>
        <authorList>
            <person name="Inwood S."/>
            <person name="Skelly J."/>
            <person name="Guhlin J."/>
            <person name="Harrop T."/>
            <person name="Goldson S."/>
            <person name="Dearden P."/>
        </authorList>
    </citation>
    <scope>NUCLEOTIDE SEQUENCE</scope>
    <source>
        <strain evidence="11">Lincoln</strain>
        <tissue evidence="11">Whole body</tissue>
    </source>
</reference>
<accession>A0AA39G8B1</accession>
<feature type="transmembrane region" description="Helical" evidence="10">
    <location>
        <begin position="184"/>
        <end position="204"/>
    </location>
</feature>
<keyword evidence="7 10" id="KW-0445">Lipid transport</keyword>
<dbReference type="GO" id="GO:0016125">
    <property type="term" value="P:sterol metabolic process"/>
    <property type="evidence" value="ECO:0007669"/>
    <property type="project" value="UniProtKB-UniRule"/>
</dbReference>
<evidence type="ECO:0000256" key="10">
    <source>
        <dbReference type="RuleBase" id="RU368065"/>
    </source>
</evidence>
<comment type="caution">
    <text evidence="11">The sequence shown here is derived from an EMBL/GenBank/DDBJ whole genome shotgun (WGS) entry which is preliminary data.</text>
</comment>
<dbReference type="Pfam" id="PF04161">
    <property type="entry name" value="Arv1"/>
    <property type="match status" value="1"/>
</dbReference>
<evidence type="ECO:0000256" key="4">
    <source>
        <dbReference type="ARBA" id="ARBA00022692"/>
    </source>
</evidence>
<keyword evidence="9 10" id="KW-0472">Membrane</keyword>
<evidence type="ECO:0000256" key="5">
    <source>
        <dbReference type="ARBA" id="ARBA00022824"/>
    </source>
</evidence>
<keyword evidence="6 10" id="KW-1133">Transmembrane helix</keyword>
<dbReference type="InterPro" id="IPR007290">
    <property type="entry name" value="Arv1"/>
</dbReference>
<keyword evidence="12" id="KW-1185">Reference proteome</keyword>
<comment type="similarity">
    <text evidence="2 10">Belongs to the ARV1 family.</text>
</comment>
<protein>
    <recommendedName>
        <fullName evidence="10">Protein ARV</fullName>
    </recommendedName>
</protein>
<gene>
    <name evidence="11" type="ORF">PV327_001014</name>
</gene>
<evidence type="ECO:0000256" key="3">
    <source>
        <dbReference type="ARBA" id="ARBA00022448"/>
    </source>
</evidence>
<evidence type="ECO:0000256" key="1">
    <source>
        <dbReference type="ARBA" id="ARBA00004477"/>
    </source>
</evidence>
<evidence type="ECO:0000313" key="12">
    <source>
        <dbReference type="Proteomes" id="UP001168972"/>
    </source>
</evidence>
<organism evidence="11 12">
    <name type="scientific">Microctonus hyperodae</name>
    <name type="common">Parasitoid wasp</name>
    <dbReference type="NCBI Taxonomy" id="165561"/>
    <lineage>
        <taxon>Eukaryota</taxon>
        <taxon>Metazoa</taxon>
        <taxon>Ecdysozoa</taxon>
        <taxon>Arthropoda</taxon>
        <taxon>Hexapoda</taxon>
        <taxon>Insecta</taxon>
        <taxon>Pterygota</taxon>
        <taxon>Neoptera</taxon>
        <taxon>Endopterygota</taxon>
        <taxon>Hymenoptera</taxon>
        <taxon>Apocrita</taxon>
        <taxon>Ichneumonoidea</taxon>
        <taxon>Braconidae</taxon>
        <taxon>Euphorinae</taxon>
        <taxon>Microctonus</taxon>
    </lineage>
</organism>
<dbReference type="GO" id="GO:0032366">
    <property type="term" value="P:intracellular sterol transport"/>
    <property type="evidence" value="ECO:0007669"/>
    <property type="project" value="UniProtKB-UniRule"/>
</dbReference>
<sequence length="250" mass="28431">MYICINCGVKVAELYRRYSPSVLKVLKCNKCGNMADKYIEYDPVIVLVDLVLLEKSAYRHLLYNSAFKSYWKLMVVLLLSESFRVWSSVEGHNITDGLTQNNSTDKNDSFDRERSFYTLLCHTTLSLSSFVFTVIIATELRWLILNTRPPKYKTSDLIRALIVGGCAKLLTLLGLVWEHVAQDFHYILIYGYTMLCLLTAYSVVCESGRGGSLIGLASGLIAYNYVSNCIYWLSTTTMNITVLQSETWNL</sequence>
<keyword evidence="3 10" id="KW-0813">Transport</keyword>
<dbReference type="GO" id="GO:0097036">
    <property type="term" value="P:regulation of plasma membrane sterol distribution"/>
    <property type="evidence" value="ECO:0007669"/>
    <property type="project" value="UniProtKB-UniRule"/>
</dbReference>
<feature type="transmembrane region" description="Helical" evidence="10">
    <location>
        <begin position="210"/>
        <end position="233"/>
    </location>
</feature>
<feature type="transmembrane region" description="Helical" evidence="10">
    <location>
        <begin position="116"/>
        <end position="137"/>
    </location>
</feature>
<dbReference type="Proteomes" id="UP001168972">
    <property type="component" value="Unassembled WGS sequence"/>
</dbReference>
<proteinExistence type="inferred from homology"/>
<evidence type="ECO:0000256" key="9">
    <source>
        <dbReference type="ARBA" id="ARBA00023136"/>
    </source>
</evidence>
<keyword evidence="8 10" id="KW-0443">Lipid metabolism</keyword>
<comment type="function">
    <text evidence="10">Mediator of sterol homeostasis involved in sterol uptake, trafficking and distribution into membranes.</text>
</comment>